<proteinExistence type="predicted"/>
<evidence type="ECO:0000256" key="1">
    <source>
        <dbReference type="SAM" id="Coils"/>
    </source>
</evidence>
<evidence type="ECO:0000313" key="3">
    <source>
        <dbReference type="Proteomes" id="UP000215335"/>
    </source>
</evidence>
<evidence type="ECO:0000313" key="2">
    <source>
        <dbReference type="EMBL" id="OXU27915.1"/>
    </source>
</evidence>
<name>A0A232FB80_9HYME</name>
<dbReference type="Proteomes" id="UP000215335">
    <property type="component" value="Unassembled WGS sequence"/>
</dbReference>
<keyword evidence="1" id="KW-0175">Coiled coil</keyword>
<comment type="caution">
    <text evidence="2">The sequence shown here is derived from an EMBL/GenBank/DDBJ whole genome shotgun (WGS) entry which is preliminary data.</text>
</comment>
<organism evidence="2 3">
    <name type="scientific">Trichomalopsis sarcophagae</name>
    <dbReference type="NCBI Taxonomy" id="543379"/>
    <lineage>
        <taxon>Eukaryota</taxon>
        <taxon>Metazoa</taxon>
        <taxon>Ecdysozoa</taxon>
        <taxon>Arthropoda</taxon>
        <taxon>Hexapoda</taxon>
        <taxon>Insecta</taxon>
        <taxon>Pterygota</taxon>
        <taxon>Neoptera</taxon>
        <taxon>Endopterygota</taxon>
        <taxon>Hymenoptera</taxon>
        <taxon>Apocrita</taxon>
        <taxon>Proctotrupomorpha</taxon>
        <taxon>Chalcidoidea</taxon>
        <taxon>Pteromalidae</taxon>
        <taxon>Pteromalinae</taxon>
        <taxon>Trichomalopsis</taxon>
    </lineage>
</organism>
<sequence length="230" mass="25134">MKNQLSESKSSLEKRMTAIEKSLEPLKEIPVLINRDVAALRAEQEEIKSKLEQLLISGAGSSSSPSNAPALCTEIIQQLREVNTRIQVQLDSVASFQAKLSAELVITGLTFSETTSLRHLAYATLWPLDAELTERDIISVRPLGRMRVARNDTVDASGASPGAASLPLSVSLSRTLMHSLISAKIKIRKLQTTQLSSKLLHKARFALPFRIRSSTSTNGCCLMSFGFAQL</sequence>
<accession>A0A232FB80</accession>
<dbReference type="AlphaFoldDB" id="A0A232FB80"/>
<protein>
    <submittedName>
        <fullName evidence="2">Uncharacterized protein</fullName>
    </submittedName>
</protein>
<gene>
    <name evidence="2" type="ORF">TSAR_007925</name>
</gene>
<feature type="coiled-coil region" evidence="1">
    <location>
        <begin position="2"/>
        <end position="57"/>
    </location>
</feature>
<dbReference type="EMBL" id="NNAY01000511">
    <property type="protein sequence ID" value="OXU27915.1"/>
    <property type="molecule type" value="Genomic_DNA"/>
</dbReference>
<reference evidence="2 3" key="1">
    <citation type="journal article" date="2017" name="Curr. Biol.">
        <title>The Evolution of Venom by Co-option of Single-Copy Genes.</title>
        <authorList>
            <person name="Martinson E.O."/>
            <person name="Mrinalini"/>
            <person name="Kelkar Y.D."/>
            <person name="Chang C.H."/>
            <person name="Werren J.H."/>
        </authorList>
    </citation>
    <scope>NUCLEOTIDE SEQUENCE [LARGE SCALE GENOMIC DNA]</scope>
    <source>
        <strain evidence="2 3">Alberta</strain>
        <tissue evidence="2">Whole body</tissue>
    </source>
</reference>
<keyword evidence="3" id="KW-1185">Reference proteome</keyword>